<comment type="caution">
    <text evidence="2">The sequence shown here is derived from an EMBL/GenBank/DDBJ whole genome shotgun (WGS) entry which is preliminary data.</text>
</comment>
<sequence>MSLIHSFAPLSPAEEKLLSQAAGAERITLGDGEMPEAMEPSVCVRAELLRALLMGGTEPELTQKGLRLRGAWVQGTLDLQGLDCAQDITLSACVMESGINLVNAGLRGLHISGCRTGAIAADNAGFSGSVYLRGGSHVSGEVSLAGARITGDLQLCDLRITSKQQDAVFAPSMRVEGSVFLGNYPYADGETTLETEGILFLASARVAHDVFLTNCAVSLTSDAPGSPVFGATEEHGGDIAVSLARARIGGILYLQNNQINRGLVNLAGAEAARLTDEPAGPGANYPIRLDGFRYADFSRHTDTSPKARLEWLERRPEGMPFIAQPYEHLAGVLNSMGHRADAQTVLMRKEQLLRAENRALLAAQPGKAPRRWAMWLADWVLRVSIGYGFRPGRAIVFAVVLIAALGWFFDRAWHAGDMTPNAAPVLTSAPWIAATQEHPDNPGKFWSQPGEAGQDWETFNGYAYAADLVIPLVSLGQESAWAPSTSRSPLGRAGWWMRWFAKALGWMVTALAAAALTGVIRQD</sequence>
<feature type="transmembrane region" description="Helical" evidence="1">
    <location>
        <begin position="392"/>
        <end position="409"/>
    </location>
</feature>
<feature type="transmembrane region" description="Helical" evidence="1">
    <location>
        <begin position="499"/>
        <end position="520"/>
    </location>
</feature>
<dbReference type="RefSeq" id="WP_327793673.1">
    <property type="nucleotide sequence ID" value="NZ_JADQAZ010000002.1"/>
</dbReference>
<organism evidence="2 3">
    <name type="scientific">Harenicola maris</name>
    <dbReference type="NCBI Taxonomy" id="2841044"/>
    <lineage>
        <taxon>Bacteria</taxon>
        <taxon>Pseudomonadati</taxon>
        <taxon>Pseudomonadota</taxon>
        <taxon>Alphaproteobacteria</taxon>
        <taxon>Rhodobacterales</taxon>
        <taxon>Paracoccaceae</taxon>
        <taxon>Harenicola</taxon>
    </lineage>
</organism>
<name>A0AAP2CN27_9RHOB</name>
<evidence type="ECO:0000313" key="3">
    <source>
        <dbReference type="Proteomes" id="UP001315686"/>
    </source>
</evidence>
<reference evidence="2 3" key="1">
    <citation type="journal article" date="2021" name="Arch. Microbiol.">
        <title>Harenicola maris gen. nov., sp. nov. isolated from the Sea of Japan shallow sediments.</title>
        <authorList>
            <person name="Romanenko L.A."/>
            <person name="Kurilenko V.V."/>
            <person name="Chernysheva N.Y."/>
            <person name="Tekutyeva L.A."/>
            <person name="Velansky P.V."/>
            <person name="Svetashev V.I."/>
            <person name="Isaeva M.P."/>
        </authorList>
    </citation>
    <scope>NUCLEOTIDE SEQUENCE [LARGE SCALE GENOMIC DNA]</scope>
    <source>
        <strain evidence="2 3">KMM 3653</strain>
    </source>
</reference>
<gene>
    <name evidence="2" type="ORF">IV417_08575</name>
</gene>
<dbReference type="EMBL" id="JADQAZ010000002">
    <property type="protein sequence ID" value="MBT0957439.1"/>
    <property type="molecule type" value="Genomic_DNA"/>
</dbReference>
<keyword evidence="3" id="KW-1185">Reference proteome</keyword>
<accession>A0AAP2CN27</accession>
<proteinExistence type="predicted"/>
<protein>
    <recommendedName>
        <fullName evidence="4">Membrane-associated oxidoreductase</fullName>
    </recommendedName>
</protein>
<evidence type="ECO:0008006" key="4">
    <source>
        <dbReference type="Google" id="ProtNLM"/>
    </source>
</evidence>
<evidence type="ECO:0000256" key="1">
    <source>
        <dbReference type="SAM" id="Phobius"/>
    </source>
</evidence>
<keyword evidence="1" id="KW-1133">Transmembrane helix</keyword>
<keyword evidence="1" id="KW-0812">Transmembrane</keyword>
<keyword evidence="1" id="KW-0472">Membrane</keyword>
<dbReference type="Proteomes" id="UP001315686">
    <property type="component" value="Unassembled WGS sequence"/>
</dbReference>
<dbReference type="AlphaFoldDB" id="A0AAP2CN27"/>
<evidence type="ECO:0000313" key="2">
    <source>
        <dbReference type="EMBL" id="MBT0957439.1"/>
    </source>
</evidence>